<dbReference type="Gramene" id="Pp3c16_13412V3.1">
    <property type="protein sequence ID" value="PAC:32986297.CDS.1"/>
    <property type="gene ID" value="Pp3c16_13412"/>
</dbReference>
<reference evidence="2" key="3">
    <citation type="submission" date="2020-12" db="UniProtKB">
        <authorList>
            <consortium name="EnsemblPlants"/>
        </authorList>
    </citation>
    <scope>IDENTIFICATION</scope>
</reference>
<reference evidence="1 3" key="1">
    <citation type="journal article" date="2008" name="Science">
        <title>The Physcomitrella genome reveals evolutionary insights into the conquest of land by plants.</title>
        <authorList>
            <person name="Rensing S."/>
            <person name="Lang D."/>
            <person name="Zimmer A."/>
            <person name="Terry A."/>
            <person name="Salamov A."/>
            <person name="Shapiro H."/>
            <person name="Nishiyama T."/>
            <person name="Perroud P.-F."/>
            <person name="Lindquist E."/>
            <person name="Kamisugi Y."/>
            <person name="Tanahashi T."/>
            <person name="Sakakibara K."/>
            <person name="Fujita T."/>
            <person name="Oishi K."/>
            <person name="Shin-I T."/>
            <person name="Kuroki Y."/>
            <person name="Toyoda A."/>
            <person name="Suzuki Y."/>
            <person name="Hashimoto A."/>
            <person name="Yamaguchi K."/>
            <person name="Sugano A."/>
            <person name="Kohara Y."/>
            <person name="Fujiyama A."/>
            <person name="Anterola A."/>
            <person name="Aoki S."/>
            <person name="Ashton N."/>
            <person name="Barbazuk W.B."/>
            <person name="Barker E."/>
            <person name="Bennetzen J."/>
            <person name="Bezanilla M."/>
            <person name="Blankenship R."/>
            <person name="Cho S.H."/>
            <person name="Dutcher S."/>
            <person name="Estelle M."/>
            <person name="Fawcett J.A."/>
            <person name="Gundlach H."/>
            <person name="Hanada K."/>
            <person name="Heyl A."/>
            <person name="Hicks K.A."/>
            <person name="Hugh J."/>
            <person name="Lohr M."/>
            <person name="Mayer K."/>
            <person name="Melkozernov A."/>
            <person name="Murata T."/>
            <person name="Nelson D."/>
            <person name="Pils B."/>
            <person name="Prigge M."/>
            <person name="Reiss B."/>
            <person name="Renner T."/>
            <person name="Rombauts S."/>
            <person name="Rushton P."/>
            <person name="Sanderfoot A."/>
            <person name="Schween G."/>
            <person name="Shiu S.-H."/>
            <person name="Stueber K."/>
            <person name="Theodoulou F.L."/>
            <person name="Tu H."/>
            <person name="Van de Peer Y."/>
            <person name="Verrier P.J."/>
            <person name="Waters E."/>
            <person name="Wood A."/>
            <person name="Yang L."/>
            <person name="Cove D."/>
            <person name="Cuming A."/>
            <person name="Hasebe M."/>
            <person name="Lucas S."/>
            <person name="Mishler D.B."/>
            <person name="Reski R."/>
            <person name="Grigoriev I."/>
            <person name="Quatrano R.S."/>
            <person name="Boore J.L."/>
        </authorList>
    </citation>
    <scope>NUCLEOTIDE SEQUENCE [LARGE SCALE GENOMIC DNA]</scope>
    <source>
        <strain evidence="2 3">cv. Gransden 2004</strain>
    </source>
</reference>
<organism evidence="1">
    <name type="scientific">Physcomitrium patens</name>
    <name type="common">Spreading-leaved earth moss</name>
    <name type="synonym">Physcomitrella patens</name>
    <dbReference type="NCBI Taxonomy" id="3218"/>
    <lineage>
        <taxon>Eukaryota</taxon>
        <taxon>Viridiplantae</taxon>
        <taxon>Streptophyta</taxon>
        <taxon>Embryophyta</taxon>
        <taxon>Bryophyta</taxon>
        <taxon>Bryophytina</taxon>
        <taxon>Bryopsida</taxon>
        <taxon>Funariidae</taxon>
        <taxon>Funariales</taxon>
        <taxon>Funariaceae</taxon>
        <taxon>Physcomitrium</taxon>
    </lineage>
</organism>
<evidence type="ECO:0000313" key="3">
    <source>
        <dbReference type="Proteomes" id="UP000006727"/>
    </source>
</evidence>
<dbReference type="InParanoid" id="A0A2K1J8I5"/>
<sequence>MDLHRHGVVFTHLTADILQPCNTASYKGQAIQENFATLFALTRAILHAFRSAIIHHSPAIQYSGMLTSPNFSSCQNFLTRNQKSALLISPSASLMYCSSTRAREIALFLWESAQSAGHTRLQATHESLCWNPHSRCDKRKNGSEHSQSIDSVKGAAICTPTGHHRSAMASSTFPP</sequence>
<dbReference type="EMBL" id="ABEU02000016">
    <property type="protein sequence ID" value="PNR37817.1"/>
    <property type="molecule type" value="Genomic_DNA"/>
</dbReference>
<gene>
    <name evidence="1" type="ORF">PHYPA_020926</name>
</gene>
<dbReference type="Proteomes" id="UP000006727">
    <property type="component" value="Chromosome 16"/>
</dbReference>
<protein>
    <submittedName>
        <fullName evidence="1 2">Uncharacterized protein</fullName>
    </submittedName>
</protein>
<keyword evidence="3" id="KW-1185">Reference proteome</keyword>
<reference evidence="1 3" key="2">
    <citation type="journal article" date="2018" name="Plant J.">
        <title>The Physcomitrella patens chromosome-scale assembly reveals moss genome structure and evolution.</title>
        <authorList>
            <person name="Lang D."/>
            <person name="Ullrich K.K."/>
            <person name="Murat F."/>
            <person name="Fuchs J."/>
            <person name="Jenkins J."/>
            <person name="Haas F.B."/>
            <person name="Piednoel M."/>
            <person name="Gundlach H."/>
            <person name="Van Bel M."/>
            <person name="Meyberg R."/>
            <person name="Vives C."/>
            <person name="Morata J."/>
            <person name="Symeonidi A."/>
            <person name="Hiss M."/>
            <person name="Muchero W."/>
            <person name="Kamisugi Y."/>
            <person name="Saleh O."/>
            <person name="Blanc G."/>
            <person name="Decker E.L."/>
            <person name="van Gessel N."/>
            <person name="Grimwood J."/>
            <person name="Hayes R.D."/>
            <person name="Graham S.W."/>
            <person name="Gunter L.E."/>
            <person name="McDaniel S.F."/>
            <person name="Hoernstein S.N.W."/>
            <person name="Larsson A."/>
            <person name="Li F.W."/>
            <person name="Perroud P.F."/>
            <person name="Phillips J."/>
            <person name="Ranjan P."/>
            <person name="Rokshar D.S."/>
            <person name="Rothfels C.J."/>
            <person name="Schneider L."/>
            <person name="Shu S."/>
            <person name="Stevenson D.W."/>
            <person name="Thummler F."/>
            <person name="Tillich M."/>
            <person name="Villarreal Aguilar J.C."/>
            <person name="Widiez T."/>
            <person name="Wong G.K."/>
            <person name="Wymore A."/>
            <person name="Zhang Y."/>
            <person name="Zimmer A.D."/>
            <person name="Quatrano R.S."/>
            <person name="Mayer K.F.X."/>
            <person name="Goodstein D."/>
            <person name="Casacuberta J.M."/>
            <person name="Vandepoele K."/>
            <person name="Reski R."/>
            <person name="Cuming A.C."/>
            <person name="Tuskan G.A."/>
            <person name="Maumus F."/>
            <person name="Salse J."/>
            <person name="Schmutz J."/>
            <person name="Rensing S.A."/>
        </authorList>
    </citation>
    <scope>NUCLEOTIDE SEQUENCE [LARGE SCALE GENOMIC DNA]</scope>
    <source>
        <strain evidence="2 3">cv. Gransden 2004</strain>
    </source>
</reference>
<dbReference type="AlphaFoldDB" id="A0A2K1J8I5"/>
<proteinExistence type="predicted"/>
<name>A0A2K1J8I5_PHYPA</name>
<accession>A0A2K1J8I5</accession>
<evidence type="ECO:0000313" key="2">
    <source>
        <dbReference type="EnsemblPlants" id="PAC:32986297.CDS.1"/>
    </source>
</evidence>
<evidence type="ECO:0000313" key="1">
    <source>
        <dbReference type="EMBL" id="PNR37817.1"/>
    </source>
</evidence>
<dbReference type="EnsemblPlants" id="Pp3c16_13412V3.1">
    <property type="protein sequence ID" value="PAC:32986297.CDS.1"/>
    <property type="gene ID" value="Pp3c16_13412"/>
</dbReference>